<evidence type="ECO:0000313" key="3">
    <source>
        <dbReference type="Proteomes" id="UP000183832"/>
    </source>
</evidence>
<organism evidence="2 3">
    <name type="scientific">Clunio marinus</name>
    <dbReference type="NCBI Taxonomy" id="568069"/>
    <lineage>
        <taxon>Eukaryota</taxon>
        <taxon>Metazoa</taxon>
        <taxon>Ecdysozoa</taxon>
        <taxon>Arthropoda</taxon>
        <taxon>Hexapoda</taxon>
        <taxon>Insecta</taxon>
        <taxon>Pterygota</taxon>
        <taxon>Neoptera</taxon>
        <taxon>Endopterygota</taxon>
        <taxon>Diptera</taxon>
        <taxon>Nematocera</taxon>
        <taxon>Chironomoidea</taxon>
        <taxon>Chironomidae</taxon>
        <taxon>Clunio</taxon>
    </lineage>
</organism>
<feature type="compositionally biased region" description="Polar residues" evidence="1">
    <location>
        <begin position="85"/>
        <end position="97"/>
    </location>
</feature>
<proteinExistence type="predicted"/>
<name>A0A1J1IKL8_9DIPT</name>
<reference evidence="2 3" key="1">
    <citation type="submission" date="2015-04" db="EMBL/GenBank/DDBJ databases">
        <authorList>
            <person name="Syromyatnikov M.Y."/>
            <person name="Popov V.N."/>
        </authorList>
    </citation>
    <scope>NUCLEOTIDE SEQUENCE [LARGE SCALE GENOMIC DNA]</scope>
</reference>
<keyword evidence="3" id="KW-1185">Reference proteome</keyword>
<feature type="region of interest" description="Disordered" evidence="1">
    <location>
        <begin position="76"/>
        <end position="97"/>
    </location>
</feature>
<dbReference type="AlphaFoldDB" id="A0A1J1IKL8"/>
<dbReference type="EMBL" id="CVRI01000054">
    <property type="protein sequence ID" value="CRL00084.1"/>
    <property type="molecule type" value="Genomic_DNA"/>
</dbReference>
<protein>
    <submittedName>
        <fullName evidence="2">CLUMA_CG013366, isoform A</fullName>
    </submittedName>
</protein>
<accession>A0A1J1IKL8</accession>
<evidence type="ECO:0000313" key="2">
    <source>
        <dbReference type="EMBL" id="CRL00084.1"/>
    </source>
</evidence>
<gene>
    <name evidence="2" type="ORF">CLUMA_CG013366</name>
</gene>
<dbReference type="Proteomes" id="UP000183832">
    <property type="component" value="Unassembled WGS sequence"/>
</dbReference>
<sequence>MSLPKASINDNNNKLKSLSTLRSSSFGAVNMIHSNALHHNTNKKQIPRGSRDMRKQKVQKVQKITENLLCIMVDPKSDSNKKGSRINTIFSSHNWGS</sequence>
<evidence type="ECO:0000256" key="1">
    <source>
        <dbReference type="SAM" id="MobiDB-lite"/>
    </source>
</evidence>